<feature type="compositionally biased region" description="Polar residues" evidence="1">
    <location>
        <begin position="1"/>
        <end position="15"/>
    </location>
</feature>
<name>A0A839DV34_9PSEU</name>
<evidence type="ECO:0000256" key="1">
    <source>
        <dbReference type="SAM" id="MobiDB-lite"/>
    </source>
</evidence>
<reference evidence="3 6" key="1">
    <citation type="submission" date="2020-07" db="EMBL/GenBank/DDBJ databases">
        <title>Sequencing the genomes of 1000 actinobacteria strains.</title>
        <authorList>
            <person name="Klenk H.-P."/>
        </authorList>
    </citation>
    <scope>NUCLEOTIDE SEQUENCE [LARGE SCALE GENOMIC DNA]</scope>
    <source>
        <strain evidence="3 6">DSM 45975</strain>
    </source>
</reference>
<feature type="transmembrane region" description="Helical" evidence="2">
    <location>
        <begin position="45"/>
        <end position="65"/>
    </location>
</feature>
<dbReference type="EMBL" id="JACGWZ010000001">
    <property type="protein sequence ID" value="MBA8822678.1"/>
    <property type="molecule type" value="Genomic_DNA"/>
</dbReference>
<dbReference type="RefSeq" id="WP_235987131.1">
    <property type="nucleotide sequence ID" value="NZ_JACGWZ010000001.1"/>
</dbReference>
<evidence type="ECO:0000313" key="3">
    <source>
        <dbReference type="EMBL" id="MBA8822678.1"/>
    </source>
</evidence>
<sequence>MTDQTPAARETSTNRRAGPDPITLTAGVLALLVTLYVLVGVPWSLQWVLAIGMLGCGVLVLAASLRRRDR</sequence>
<dbReference type="Proteomes" id="UP000569329">
    <property type="component" value="Unassembled WGS sequence"/>
</dbReference>
<organism evidence="3 6">
    <name type="scientific">Halosaccharopolyspora lacisalsi</name>
    <dbReference type="NCBI Taxonomy" id="1000566"/>
    <lineage>
        <taxon>Bacteria</taxon>
        <taxon>Bacillati</taxon>
        <taxon>Actinomycetota</taxon>
        <taxon>Actinomycetes</taxon>
        <taxon>Pseudonocardiales</taxon>
        <taxon>Pseudonocardiaceae</taxon>
        <taxon>Halosaccharopolyspora</taxon>
    </lineage>
</organism>
<feature type="region of interest" description="Disordered" evidence="1">
    <location>
        <begin position="1"/>
        <end position="21"/>
    </location>
</feature>
<evidence type="ECO:0000313" key="6">
    <source>
        <dbReference type="Proteomes" id="UP000569329"/>
    </source>
</evidence>
<dbReference type="EMBL" id="JACGWZ010000001">
    <property type="protein sequence ID" value="MBA8822703.1"/>
    <property type="molecule type" value="Genomic_DNA"/>
</dbReference>
<gene>
    <name evidence="3" type="ORF">FHX42_000007</name>
    <name evidence="4" type="ORF">FHX42_000021</name>
    <name evidence="5" type="ORF">FHX42_000032</name>
</gene>
<feature type="transmembrane region" description="Helical" evidence="2">
    <location>
        <begin position="21"/>
        <end position="39"/>
    </location>
</feature>
<comment type="caution">
    <text evidence="3">The sequence shown here is derived from an EMBL/GenBank/DDBJ whole genome shotgun (WGS) entry which is preliminary data.</text>
</comment>
<keyword evidence="2" id="KW-0472">Membrane</keyword>
<dbReference type="EMBL" id="JACGWZ010000001">
    <property type="protein sequence ID" value="MBA8822692.1"/>
    <property type="molecule type" value="Genomic_DNA"/>
</dbReference>
<evidence type="ECO:0000313" key="4">
    <source>
        <dbReference type="EMBL" id="MBA8822692.1"/>
    </source>
</evidence>
<evidence type="ECO:0000313" key="5">
    <source>
        <dbReference type="EMBL" id="MBA8822703.1"/>
    </source>
</evidence>
<keyword evidence="6" id="KW-1185">Reference proteome</keyword>
<dbReference type="AlphaFoldDB" id="A0A839DV34"/>
<keyword evidence="2" id="KW-0812">Transmembrane</keyword>
<protein>
    <submittedName>
        <fullName evidence="3">Cobalamin biosynthesis protein CobD/CbiB</fullName>
    </submittedName>
</protein>
<evidence type="ECO:0000256" key="2">
    <source>
        <dbReference type="SAM" id="Phobius"/>
    </source>
</evidence>
<accession>A0A839DV34</accession>
<keyword evidence="2" id="KW-1133">Transmembrane helix</keyword>
<proteinExistence type="predicted"/>